<dbReference type="AlphaFoldDB" id="A0AAE1CM34"/>
<evidence type="ECO:0000313" key="1">
    <source>
        <dbReference type="EMBL" id="KAK3712467.1"/>
    </source>
</evidence>
<proteinExistence type="predicted"/>
<organism evidence="1 2">
    <name type="scientific">Elysia crispata</name>
    <name type="common">lettuce slug</name>
    <dbReference type="NCBI Taxonomy" id="231223"/>
    <lineage>
        <taxon>Eukaryota</taxon>
        <taxon>Metazoa</taxon>
        <taxon>Spiralia</taxon>
        <taxon>Lophotrochozoa</taxon>
        <taxon>Mollusca</taxon>
        <taxon>Gastropoda</taxon>
        <taxon>Heterobranchia</taxon>
        <taxon>Euthyneura</taxon>
        <taxon>Panpulmonata</taxon>
        <taxon>Sacoglossa</taxon>
        <taxon>Placobranchoidea</taxon>
        <taxon>Plakobranchidae</taxon>
        <taxon>Elysia</taxon>
    </lineage>
</organism>
<reference evidence="1" key="1">
    <citation type="journal article" date="2023" name="G3 (Bethesda)">
        <title>A reference genome for the long-term kleptoplast-retaining sea slug Elysia crispata morphotype clarki.</title>
        <authorList>
            <person name="Eastman K.E."/>
            <person name="Pendleton A.L."/>
            <person name="Shaikh M.A."/>
            <person name="Suttiyut T."/>
            <person name="Ogas R."/>
            <person name="Tomko P."/>
            <person name="Gavelis G."/>
            <person name="Widhalm J.R."/>
            <person name="Wisecaver J.H."/>
        </authorList>
    </citation>
    <scope>NUCLEOTIDE SEQUENCE</scope>
    <source>
        <strain evidence="1">ECLA1</strain>
    </source>
</reference>
<protein>
    <submittedName>
        <fullName evidence="1">Uncharacterized protein</fullName>
    </submittedName>
</protein>
<accession>A0AAE1CM34</accession>
<comment type="caution">
    <text evidence="1">The sequence shown here is derived from an EMBL/GenBank/DDBJ whole genome shotgun (WGS) entry which is preliminary data.</text>
</comment>
<sequence>MTTPVLPSCGCTHNTSLISFSNKSPNCPARGFLVLPVLTEVRHPMVSGGDIEEFLFLAVPPVAVLYHCLSVADSRSSRGGELCDRPVYTTPKHHSIHHQDINRYGYATSVYTTPKHHSIHHQDINRYGYATPVYTTPKHHSIHHQDINRYGYATPVYTTPKHHSIHHQDINRYGYATPVYTTPKHHSTQYKDINRYDF</sequence>
<keyword evidence="2" id="KW-1185">Reference proteome</keyword>
<evidence type="ECO:0000313" key="2">
    <source>
        <dbReference type="Proteomes" id="UP001283361"/>
    </source>
</evidence>
<dbReference type="EMBL" id="JAWDGP010007584">
    <property type="protein sequence ID" value="KAK3712467.1"/>
    <property type="molecule type" value="Genomic_DNA"/>
</dbReference>
<gene>
    <name evidence="1" type="ORF">RRG08_002797</name>
</gene>
<name>A0AAE1CM34_9GAST</name>
<dbReference type="Proteomes" id="UP001283361">
    <property type="component" value="Unassembled WGS sequence"/>
</dbReference>